<accession>A0A1N7GH15</accession>
<gene>
    <name evidence="2" type="ORF">SAMN05445060_2776</name>
</gene>
<dbReference type="AlphaFoldDB" id="A0A1N7GH15"/>
<evidence type="ECO:0000313" key="2">
    <source>
        <dbReference type="EMBL" id="SIS11884.1"/>
    </source>
</evidence>
<dbReference type="STRING" id="1344003.SAMN05445060_2776"/>
<keyword evidence="3" id="KW-1185">Reference proteome</keyword>
<evidence type="ECO:0000256" key="1">
    <source>
        <dbReference type="SAM" id="Phobius"/>
    </source>
</evidence>
<keyword evidence="1" id="KW-1133">Transmembrane helix</keyword>
<keyword evidence="1" id="KW-0812">Transmembrane</keyword>
<dbReference type="EMBL" id="FTNT01000008">
    <property type="protein sequence ID" value="SIS11884.1"/>
    <property type="molecule type" value="Genomic_DNA"/>
</dbReference>
<name>A0A1N7GH15_9NOCA</name>
<proteinExistence type="predicted"/>
<organism evidence="2 3">
    <name type="scientific">Williamsia sterculiae</name>
    <dbReference type="NCBI Taxonomy" id="1344003"/>
    <lineage>
        <taxon>Bacteria</taxon>
        <taxon>Bacillati</taxon>
        <taxon>Actinomycetota</taxon>
        <taxon>Actinomycetes</taxon>
        <taxon>Mycobacteriales</taxon>
        <taxon>Nocardiaceae</taxon>
        <taxon>Williamsia</taxon>
    </lineage>
</organism>
<reference evidence="2 3" key="1">
    <citation type="submission" date="2017-01" db="EMBL/GenBank/DDBJ databases">
        <authorList>
            <person name="Mah S.A."/>
            <person name="Swanson W.J."/>
            <person name="Moy G.W."/>
            <person name="Vacquier V.D."/>
        </authorList>
    </citation>
    <scope>NUCLEOTIDE SEQUENCE [LARGE SCALE GENOMIC DNA]</scope>
    <source>
        <strain evidence="2 3">CPCC 203464</strain>
    </source>
</reference>
<keyword evidence="1" id="KW-0472">Membrane</keyword>
<evidence type="ECO:0000313" key="3">
    <source>
        <dbReference type="Proteomes" id="UP000186218"/>
    </source>
</evidence>
<sequence>MNTEPPAKMSRSWKLLFWSLAILFIIAVIAKVQS</sequence>
<protein>
    <submittedName>
        <fullName evidence="2">Uncharacterized protein</fullName>
    </submittedName>
</protein>
<dbReference type="Proteomes" id="UP000186218">
    <property type="component" value="Unassembled WGS sequence"/>
</dbReference>
<feature type="transmembrane region" description="Helical" evidence="1">
    <location>
        <begin position="15"/>
        <end position="32"/>
    </location>
</feature>